<evidence type="ECO:0000313" key="3">
    <source>
        <dbReference type="Proteomes" id="UP000594638"/>
    </source>
</evidence>
<accession>A0A8S0TVX8</accession>
<keyword evidence="1" id="KW-1133">Transmembrane helix</keyword>
<dbReference type="Gramene" id="OE9A028343T1">
    <property type="protein sequence ID" value="OE9A028343C1"/>
    <property type="gene ID" value="OE9A028343"/>
</dbReference>
<keyword evidence="1" id="KW-0472">Membrane</keyword>
<protein>
    <submittedName>
        <fullName evidence="2">Probable envelope ADP,ATP carrier, chloroplastic</fullName>
    </submittedName>
</protein>
<evidence type="ECO:0000313" key="2">
    <source>
        <dbReference type="EMBL" id="CAA3009670.1"/>
    </source>
</evidence>
<feature type="transmembrane region" description="Helical" evidence="1">
    <location>
        <begin position="58"/>
        <end position="82"/>
    </location>
</feature>
<dbReference type="OrthoDB" id="1743796at2759"/>
<keyword evidence="3" id="KW-1185">Reference proteome</keyword>
<organism evidence="2 3">
    <name type="scientific">Olea europaea subsp. europaea</name>
    <dbReference type="NCBI Taxonomy" id="158383"/>
    <lineage>
        <taxon>Eukaryota</taxon>
        <taxon>Viridiplantae</taxon>
        <taxon>Streptophyta</taxon>
        <taxon>Embryophyta</taxon>
        <taxon>Tracheophyta</taxon>
        <taxon>Spermatophyta</taxon>
        <taxon>Magnoliopsida</taxon>
        <taxon>eudicotyledons</taxon>
        <taxon>Gunneridae</taxon>
        <taxon>Pentapetalae</taxon>
        <taxon>asterids</taxon>
        <taxon>lamiids</taxon>
        <taxon>Lamiales</taxon>
        <taxon>Oleaceae</taxon>
        <taxon>Oleeae</taxon>
        <taxon>Olea</taxon>
    </lineage>
</organism>
<reference evidence="2 3" key="1">
    <citation type="submission" date="2019-12" db="EMBL/GenBank/DDBJ databases">
        <authorList>
            <person name="Alioto T."/>
            <person name="Alioto T."/>
            <person name="Gomez Garrido J."/>
        </authorList>
    </citation>
    <scope>NUCLEOTIDE SEQUENCE [LARGE SCALE GENOMIC DNA]</scope>
</reference>
<dbReference type="Proteomes" id="UP000594638">
    <property type="component" value="Unassembled WGS sequence"/>
</dbReference>
<sequence length="86" mass="9365">MAQLVKNPLVLVPKDTDLFAAGAIVGPAIKIVTTSLDHIKLLMQTHGLRAGKEGTKKAIGLVEVSMVSFLPIVLVVCLQMFFMHFY</sequence>
<comment type="caution">
    <text evidence="2">The sequence shown here is derived from an EMBL/GenBank/DDBJ whole genome shotgun (WGS) entry which is preliminary data.</text>
</comment>
<evidence type="ECO:0000256" key="1">
    <source>
        <dbReference type="SAM" id="Phobius"/>
    </source>
</evidence>
<keyword evidence="1" id="KW-0812">Transmembrane</keyword>
<dbReference type="EMBL" id="CACTIH010007323">
    <property type="protein sequence ID" value="CAA3009670.1"/>
    <property type="molecule type" value="Genomic_DNA"/>
</dbReference>
<proteinExistence type="predicted"/>
<dbReference type="AlphaFoldDB" id="A0A8S0TVX8"/>
<name>A0A8S0TVX8_OLEEU</name>
<gene>
    <name evidence="2" type="ORF">OLEA9_A028343</name>
</gene>